<protein>
    <submittedName>
        <fullName evidence="1">Transposase</fullName>
    </submittedName>
</protein>
<proteinExistence type="predicted"/>
<dbReference type="AlphaFoldDB" id="A0A0M0LN92"/>
<name>A0A0M0LN92_9BACL</name>
<evidence type="ECO:0000313" key="1">
    <source>
        <dbReference type="EMBL" id="KOO52540.1"/>
    </source>
</evidence>
<gene>
    <name evidence="1" type="ORF">AMD00_09155</name>
</gene>
<dbReference type="EMBL" id="LILB01000001">
    <property type="protein sequence ID" value="KOO52540.1"/>
    <property type="molecule type" value="Genomic_DNA"/>
</dbReference>
<sequence length="103" mass="12490">MNKPITLYVSIANQRYYTSPDESPWEFKLQIEPQYIKIFDQLFNQAEYFDGKSIWRAQLPYIPYHLDQENDEVDLRLKKLYALVHEFGDTETKQLIEQMPYYS</sequence>
<dbReference type="Proteomes" id="UP000036867">
    <property type="component" value="Unassembled WGS sequence"/>
</dbReference>
<dbReference type="STRING" id="263475.AMD00_09155"/>
<reference evidence="2" key="1">
    <citation type="submission" date="2015-08" db="EMBL/GenBank/DDBJ databases">
        <title>Fjat-10028 dsm 16317.</title>
        <authorList>
            <person name="Liu B."/>
            <person name="Wang J."/>
            <person name="Zhu Y."/>
            <person name="Liu G."/>
            <person name="Chen Q."/>
            <person name="Chen Z."/>
            <person name="Lan J."/>
            <person name="Che J."/>
            <person name="Ge C."/>
            <person name="Shi H."/>
            <person name="Pan Z."/>
            <person name="Liu X."/>
        </authorList>
    </citation>
    <scope>NUCLEOTIDE SEQUENCE [LARGE SCALE GENOMIC DNA]</scope>
    <source>
        <strain evidence="2">DSM 16317</strain>
    </source>
</reference>
<dbReference type="RefSeq" id="WP_053416703.1">
    <property type="nucleotide sequence ID" value="NZ_CP063302.1"/>
</dbReference>
<accession>A0A0M0LN92</accession>
<keyword evidence="2" id="KW-1185">Reference proteome</keyword>
<organism evidence="1 2">
    <name type="scientific">Viridibacillus arvi</name>
    <dbReference type="NCBI Taxonomy" id="263475"/>
    <lineage>
        <taxon>Bacteria</taxon>
        <taxon>Bacillati</taxon>
        <taxon>Bacillota</taxon>
        <taxon>Bacilli</taxon>
        <taxon>Bacillales</taxon>
        <taxon>Caryophanaceae</taxon>
        <taxon>Viridibacillus</taxon>
    </lineage>
</organism>
<dbReference type="OrthoDB" id="2706506at2"/>
<comment type="caution">
    <text evidence="1">The sequence shown here is derived from an EMBL/GenBank/DDBJ whole genome shotgun (WGS) entry which is preliminary data.</text>
</comment>
<evidence type="ECO:0000313" key="2">
    <source>
        <dbReference type="Proteomes" id="UP000036867"/>
    </source>
</evidence>